<dbReference type="GO" id="GO:0004497">
    <property type="term" value="F:monooxygenase activity"/>
    <property type="evidence" value="ECO:0007669"/>
    <property type="project" value="UniProtKB-KW"/>
</dbReference>
<keyword evidence="14" id="KW-1185">Reference proteome</keyword>
<keyword evidence="13" id="KW-0489">Methyltransferase</keyword>
<evidence type="ECO:0000256" key="11">
    <source>
        <dbReference type="PIRSR" id="PIRSR602403-1"/>
    </source>
</evidence>
<dbReference type="GO" id="GO:0016020">
    <property type="term" value="C:membrane"/>
    <property type="evidence" value="ECO:0007669"/>
    <property type="project" value="UniProtKB-SubCell"/>
</dbReference>
<evidence type="ECO:0000256" key="4">
    <source>
        <dbReference type="ARBA" id="ARBA00022617"/>
    </source>
</evidence>
<accession>A0A015N119</accession>
<dbReference type="GO" id="GO:0005506">
    <property type="term" value="F:iron ion binding"/>
    <property type="evidence" value="ECO:0007669"/>
    <property type="project" value="InterPro"/>
</dbReference>
<dbReference type="Pfam" id="PF00067">
    <property type="entry name" value="p450"/>
    <property type="match status" value="1"/>
</dbReference>
<evidence type="ECO:0000256" key="9">
    <source>
        <dbReference type="ARBA" id="ARBA00023033"/>
    </source>
</evidence>
<keyword evidence="8 11" id="KW-0408">Iron</keyword>
<gene>
    <name evidence="13" type="ORF">RirG_066260</name>
</gene>
<dbReference type="PANTHER" id="PTHR46206:SF5">
    <property type="entry name" value="P450, PUTATIVE (EUROFUNG)-RELATED"/>
    <property type="match status" value="1"/>
</dbReference>
<dbReference type="OMA" id="IVGMDEW"/>
<sequence length="500" mass="58087">MISIFGFDIFELGLITILIGFVSYIIILRRIPPNEPPLVPYKYPIIGHTFEYYKDVPGFLKKCRDEYGEIFSLYIWGSVQTYVGNEGCNEVFKRNQDFDFQEAFSDIFPVDNFLNRPQHFFKPVIDFTKEFYQDVGRFNELVQNKITEALNELIVDGKLVQPILPTLQQVVAKPTAATIVGKEVCNDKELLNTFAHITSELGPWLSFPPLLNFIYNGLHKRYILYKFRYTNNPIKTHRKVIISKITPVIKKRIADQKEFGNSWERPDDIMQELMEKSKRDHENVDIGWVADFIMCFIFGSVHNTSQTLAQCLFDYINNPEYHKDLIEEAERIHSEYKVLSSEAMNKMEKLDNFVKETLRLNRHDVSLSHKTIAEEFTFANGYQIPKGRIVHVITRHIHHNPTAYGPNPEKFNPNHHAKSPAYRPERHFLAFGMGKSACPGRFLAVNEVKIAMHVILLNYNVRSESGKYVEQKKVGGYILVPDEGLIFEKRKVKTSFTNEF</sequence>
<evidence type="ECO:0000256" key="6">
    <source>
        <dbReference type="ARBA" id="ARBA00022723"/>
    </source>
</evidence>
<keyword evidence="4 11" id="KW-0349">Heme</keyword>
<dbReference type="STRING" id="1432141.A0A015N119"/>
<evidence type="ECO:0000256" key="8">
    <source>
        <dbReference type="ARBA" id="ARBA00023004"/>
    </source>
</evidence>
<keyword evidence="5 12" id="KW-0812">Transmembrane</keyword>
<dbReference type="HOGENOM" id="CLU_022195_1_1_1"/>
<dbReference type="AlphaFoldDB" id="A0A015N119"/>
<dbReference type="SMR" id="A0A015N119"/>
<evidence type="ECO:0000313" key="14">
    <source>
        <dbReference type="Proteomes" id="UP000022910"/>
    </source>
</evidence>
<evidence type="ECO:0000256" key="2">
    <source>
        <dbReference type="ARBA" id="ARBA00004370"/>
    </source>
</evidence>
<dbReference type="PANTHER" id="PTHR46206">
    <property type="entry name" value="CYTOCHROME P450"/>
    <property type="match status" value="1"/>
</dbReference>
<protein>
    <submittedName>
        <fullName evidence="13">Sterol 14-demethylase</fullName>
    </submittedName>
</protein>
<dbReference type="InterPro" id="IPR036396">
    <property type="entry name" value="Cyt_P450_sf"/>
</dbReference>
<comment type="caution">
    <text evidence="13">The sequence shown here is derived from an EMBL/GenBank/DDBJ whole genome shotgun (WGS) entry which is preliminary data.</text>
</comment>
<reference evidence="13 14" key="1">
    <citation type="submission" date="2014-02" db="EMBL/GenBank/DDBJ databases">
        <title>Single nucleus genome sequencing reveals high similarity among nuclei of an endomycorrhizal fungus.</title>
        <authorList>
            <person name="Lin K."/>
            <person name="Geurts R."/>
            <person name="Zhang Z."/>
            <person name="Limpens E."/>
            <person name="Saunders D.G."/>
            <person name="Mu D."/>
            <person name="Pang E."/>
            <person name="Cao H."/>
            <person name="Cha H."/>
            <person name="Lin T."/>
            <person name="Zhou Q."/>
            <person name="Shang Y."/>
            <person name="Li Y."/>
            <person name="Ivanov S."/>
            <person name="Sharma T."/>
            <person name="Velzen R.V."/>
            <person name="Ruijter N.D."/>
            <person name="Aanen D.K."/>
            <person name="Win J."/>
            <person name="Kamoun S."/>
            <person name="Bisseling T."/>
            <person name="Huang S."/>
        </authorList>
    </citation>
    <scope>NUCLEOTIDE SEQUENCE [LARGE SCALE GENOMIC DNA]</scope>
    <source>
        <strain evidence="14">DAOM197198w</strain>
    </source>
</reference>
<dbReference type="Gene3D" id="1.10.630.10">
    <property type="entry name" value="Cytochrome P450"/>
    <property type="match status" value="1"/>
</dbReference>
<dbReference type="SUPFAM" id="SSF48264">
    <property type="entry name" value="Cytochrome P450"/>
    <property type="match status" value="1"/>
</dbReference>
<evidence type="ECO:0000256" key="7">
    <source>
        <dbReference type="ARBA" id="ARBA00022989"/>
    </source>
</evidence>
<keyword evidence="10 12" id="KW-0472">Membrane</keyword>
<evidence type="ECO:0000256" key="5">
    <source>
        <dbReference type="ARBA" id="ARBA00022692"/>
    </source>
</evidence>
<dbReference type="Proteomes" id="UP000022910">
    <property type="component" value="Unassembled WGS sequence"/>
</dbReference>
<keyword evidence="6 11" id="KW-0479">Metal-binding</keyword>
<dbReference type="GO" id="GO:0020037">
    <property type="term" value="F:heme binding"/>
    <property type="evidence" value="ECO:0007669"/>
    <property type="project" value="InterPro"/>
</dbReference>
<dbReference type="CDD" id="cd11041">
    <property type="entry name" value="CYP503A1-like"/>
    <property type="match status" value="1"/>
</dbReference>
<keyword evidence="13" id="KW-0808">Transferase</keyword>
<proteinExistence type="inferred from homology"/>
<feature type="binding site" description="axial binding residue" evidence="11">
    <location>
        <position position="438"/>
    </location>
    <ligand>
        <name>heme</name>
        <dbReference type="ChEBI" id="CHEBI:30413"/>
    </ligand>
    <ligandPart>
        <name>Fe</name>
        <dbReference type="ChEBI" id="CHEBI:18248"/>
    </ligandPart>
</feature>
<name>A0A015N119_RHIIW</name>
<dbReference type="InterPro" id="IPR002403">
    <property type="entry name" value="Cyt_P450_E_grp-IV"/>
</dbReference>
<dbReference type="GO" id="GO:0008168">
    <property type="term" value="F:methyltransferase activity"/>
    <property type="evidence" value="ECO:0007669"/>
    <property type="project" value="UniProtKB-KW"/>
</dbReference>
<evidence type="ECO:0000256" key="12">
    <source>
        <dbReference type="SAM" id="Phobius"/>
    </source>
</evidence>
<dbReference type="GO" id="GO:0016705">
    <property type="term" value="F:oxidoreductase activity, acting on paired donors, with incorporation or reduction of molecular oxygen"/>
    <property type="evidence" value="ECO:0007669"/>
    <property type="project" value="InterPro"/>
</dbReference>
<keyword evidence="9" id="KW-0560">Oxidoreductase</keyword>
<evidence type="ECO:0000256" key="1">
    <source>
        <dbReference type="ARBA" id="ARBA00001971"/>
    </source>
</evidence>
<evidence type="ECO:0000313" key="13">
    <source>
        <dbReference type="EMBL" id="EXX72763.1"/>
    </source>
</evidence>
<comment type="similarity">
    <text evidence="3">Belongs to the cytochrome P450 family.</text>
</comment>
<dbReference type="OrthoDB" id="1844152at2759"/>
<dbReference type="InterPro" id="IPR001128">
    <property type="entry name" value="Cyt_P450"/>
</dbReference>
<comment type="cofactor">
    <cofactor evidence="1 11">
        <name>heme</name>
        <dbReference type="ChEBI" id="CHEBI:30413"/>
    </cofactor>
</comment>
<keyword evidence="7 12" id="KW-1133">Transmembrane helix</keyword>
<evidence type="ECO:0000256" key="10">
    <source>
        <dbReference type="ARBA" id="ARBA00023136"/>
    </source>
</evidence>
<dbReference type="EMBL" id="JEMT01015070">
    <property type="protein sequence ID" value="EXX72763.1"/>
    <property type="molecule type" value="Genomic_DNA"/>
</dbReference>
<dbReference type="GO" id="GO:0032259">
    <property type="term" value="P:methylation"/>
    <property type="evidence" value="ECO:0007669"/>
    <property type="project" value="UniProtKB-KW"/>
</dbReference>
<dbReference type="PRINTS" id="PR00465">
    <property type="entry name" value="EP450IV"/>
</dbReference>
<keyword evidence="9" id="KW-0503">Monooxygenase</keyword>
<comment type="subcellular location">
    <subcellularLocation>
        <location evidence="2">Membrane</location>
    </subcellularLocation>
</comment>
<organism evidence="13 14">
    <name type="scientific">Rhizophagus irregularis (strain DAOM 197198w)</name>
    <name type="common">Glomus intraradices</name>
    <dbReference type="NCBI Taxonomy" id="1432141"/>
    <lineage>
        <taxon>Eukaryota</taxon>
        <taxon>Fungi</taxon>
        <taxon>Fungi incertae sedis</taxon>
        <taxon>Mucoromycota</taxon>
        <taxon>Glomeromycotina</taxon>
        <taxon>Glomeromycetes</taxon>
        <taxon>Glomerales</taxon>
        <taxon>Glomeraceae</taxon>
        <taxon>Rhizophagus</taxon>
    </lineage>
</organism>
<feature type="transmembrane region" description="Helical" evidence="12">
    <location>
        <begin position="7"/>
        <end position="27"/>
    </location>
</feature>
<evidence type="ECO:0000256" key="3">
    <source>
        <dbReference type="ARBA" id="ARBA00010617"/>
    </source>
</evidence>